<keyword evidence="3" id="KW-1003">Cell membrane</keyword>
<evidence type="ECO:0000256" key="1">
    <source>
        <dbReference type="ARBA" id="ARBA00004651"/>
    </source>
</evidence>
<dbReference type="GO" id="GO:0005886">
    <property type="term" value="C:plasma membrane"/>
    <property type="evidence" value="ECO:0007669"/>
    <property type="project" value="UniProtKB-SubCell"/>
</dbReference>
<keyword evidence="5 8" id="KW-1133">Transmembrane helix</keyword>
<name>A0A5E6MA38_9BACT</name>
<feature type="transmembrane region" description="Helical" evidence="8">
    <location>
        <begin position="593"/>
        <end position="617"/>
    </location>
</feature>
<dbReference type="PANTHER" id="PTHR43044">
    <property type="match status" value="1"/>
</dbReference>
<evidence type="ECO:0000256" key="3">
    <source>
        <dbReference type="ARBA" id="ARBA00022475"/>
    </source>
</evidence>
<dbReference type="Proteomes" id="UP000334923">
    <property type="component" value="Unassembled WGS sequence"/>
</dbReference>
<protein>
    <submittedName>
        <fullName evidence="9">Uncharacterized protein</fullName>
    </submittedName>
</protein>
<evidence type="ECO:0000256" key="6">
    <source>
        <dbReference type="ARBA" id="ARBA00023136"/>
    </source>
</evidence>
<dbReference type="InterPro" id="IPR005614">
    <property type="entry name" value="NrfD-like"/>
</dbReference>
<feature type="transmembrane region" description="Helical" evidence="8">
    <location>
        <begin position="52"/>
        <end position="69"/>
    </location>
</feature>
<keyword evidence="6 8" id="KW-0472">Membrane</keyword>
<keyword evidence="10" id="KW-1185">Reference proteome</keyword>
<feature type="transmembrane region" description="Helical" evidence="8">
    <location>
        <begin position="174"/>
        <end position="194"/>
    </location>
</feature>
<gene>
    <name evidence="9" type="ORF">MAMT_00954</name>
</gene>
<feature type="transmembrane region" description="Helical" evidence="8">
    <location>
        <begin position="535"/>
        <end position="554"/>
    </location>
</feature>
<organism evidence="9 10">
    <name type="scientific">Methylacidimicrobium tartarophylax</name>
    <dbReference type="NCBI Taxonomy" id="1041768"/>
    <lineage>
        <taxon>Bacteria</taxon>
        <taxon>Pseudomonadati</taxon>
        <taxon>Verrucomicrobiota</taxon>
        <taxon>Methylacidimicrobium</taxon>
    </lineage>
</organism>
<feature type="transmembrane region" description="Helical" evidence="8">
    <location>
        <begin position="317"/>
        <end position="340"/>
    </location>
</feature>
<feature type="transmembrane region" description="Helical" evidence="8">
    <location>
        <begin position="128"/>
        <end position="149"/>
    </location>
</feature>
<evidence type="ECO:0000256" key="2">
    <source>
        <dbReference type="ARBA" id="ARBA00008929"/>
    </source>
</evidence>
<dbReference type="EMBL" id="CABFVA020000040">
    <property type="protein sequence ID" value="VVM06068.1"/>
    <property type="molecule type" value="Genomic_DNA"/>
</dbReference>
<dbReference type="AlphaFoldDB" id="A0A5E6MA38"/>
<dbReference type="Pfam" id="PF11821">
    <property type="entry name" value="ActD"/>
    <property type="match status" value="1"/>
</dbReference>
<comment type="subcellular location">
    <subcellularLocation>
        <location evidence="1">Cell membrane</location>
        <topology evidence="1">Multi-pass membrane protein</topology>
    </subcellularLocation>
</comment>
<feature type="region of interest" description="Disordered" evidence="7">
    <location>
        <begin position="1"/>
        <end position="27"/>
    </location>
</feature>
<sequence length="674" mass="74729">MPREFSSPPTESASLATEANPVERPPLLGTPGTVASVTKGVCNLLERPAPRWWWPATVITGLIALLVLATDSHLIGTGMGVWGVQIPVVWGFAIVNFVFWIGIGHAGTLISAILLLTRQKWRNSLNRAAEASAVFAVACGAMFPAMHIGRQWMAWYLFPIPEYIAAWPNFRAPLLWDVAAVTTYLTVSVLYWYLGMIPDFATLREREKHPWRRKLWAILSMGWSSSAREWNHYEMGYLCLAGLLAPLVLSVHSFVSCDFAATILPGWHATIFPPYFGAGAIFGGFAVVLVLLIPLRALVPELKEFILPIHIEQMAKWLLTTGSLVGYVYLIELFMAWYGANPFERYAFWNRIAGPYAPEFWGMLTCNAVAPQLLWFRSIRKRLWIVFGVAVLANIGMWLERFVIIIISLHRDFLPSSWSLYHPTWVDIGLLIGSVGLFLFLFLLFLRFLPVIAMFEVKALCSSPGEATAASPKPAPAPLPNLEQATFALGARFCSADALCRAGRALRERGFRKIELYSPFPFHGLAEAAGHGKSWVSACVLGGGLLGFCLATSLEILTSMPRPDALRGVLSSHFLDLFFPLVVQGKPYISVPAFFAVVFETTALFAAFGAVLGILLASALPRFHRPIFHWGLFSRRGQDDGFFLLVERQDPRFAADLPQVLESMGALEISAIPE</sequence>
<keyword evidence="4 8" id="KW-0812">Transmembrane</keyword>
<dbReference type="InterPro" id="IPR021776">
    <property type="entry name" value="ActD"/>
</dbReference>
<evidence type="ECO:0000256" key="8">
    <source>
        <dbReference type="SAM" id="Phobius"/>
    </source>
</evidence>
<feature type="transmembrane region" description="Helical" evidence="8">
    <location>
        <begin position="360"/>
        <end position="376"/>
    </location>
</feature>
<evidence type="ECO:0000313" key="9">
    <source>
        <dbReference type="EMBL" id="VVM06068.1"/>
    </source>
</evidence>
<dbReference type="RefSeq" id="WP_246186528.1">
    <property type="nucleotide sequence ID" value="NZ_CABFVA020000040.1"/>
</dbReference>
<accession>A0A5E6MA38</accession>
<feature type="transmembrane region" description="Helical" evidence="8">
    <location>
        <begin position="275"/>
        <end position="297"/>
    </location>
</feature>
<feature type="transmembrane region" description="Helical" evidence="8">
    <location>
        <begin position="235"/>
        <end position="255"/>
    </location>
</feature>
<feature type="transmembrane region" description="Helical" evidence="8">
    <location>
        <begin position="89"/>
        <end position="116"/>
    </location>
</feature>
<proteinExistence type="inferred from homology"/>
<evidence type="ECO:0000256" key="7">
    <source>
        <dbReference type="SAM" id="MobiDB-lite"/>
    </source>
</evidence>
<evidence type="ECO:0000256" key="5">
    <source>
        <dbReference type="ARBA" id="ARBA00022989"/>
    </source>
</evidence>
<feature type="transmembrane region" description="Helical" evidence="8">
    <location>
        <begin position="428"/>
        <end position="449"/>
    </location>
</feature>
<comment type="similarity">
    <text evidence="2">Belongs to the NrfD family.</text>
</comment>
<evidence type="ECO:0000256" key="4">
    <source>
        <dbReference type="ARBA" id="ARBA00022692"/>
    </source>
</evidence>
<dbReference type="PANTHER" id="PTHR43044:SF2">
    <property type="entry name" value="POLYSULPHIDE REDUCTASE NRFD"/>
    <property type="match status" value="1"/>
</dbReference>
<reference evidence="9 10" key="1">
    <citation type="submission" date="2019-09" db="EMBL/GenBank/DDBJ databases">
        <authorList>
            <person name="Cremers G."/>
        </authorList>
    </citation>
    <scope>NUCLEOTIDE SEQUENCE [LARGE SCALE GENOMIC DNA]</scope>
    <source>
        <strain evidence="9">4A</strain>
    </source>
</reference>
<evidence type="ECO:0000313" key="10">
    <source>
        <dbReference type="Proteomes" id="UP000334923"/>
    </source>
</evidence>
<dbReference type="Pfam" id="PF03916">
    <property type="entry name" value="NrfD"/>
    <property type="match status" value="1"/>
</dbReference>
<feature type="compositionally biased region" description="Polar residues" evidence="7">
    <location>
        <begin position="7"/>
        <end position="17"/>
    </location>
</feature>
<feature type="transmembrane region" description="Helical" evidence="8">
    <location>
        <begin position="383"/>
        <end position="408"/>
    </location>
</feature>